<sequence>MAFDIAGSFPVTDSGNKYIIVVMDYFSKWSKAYGLPNRKPVTVSSALMENWICRYGIPLEMHSDQGRNFESNVFPGVCELLGVRKTRRTPLHPRSDGMVERFNRIIEQHLSKRTCSTTGNAITSMRSTLEGQNALLRDVIRLTIPRETDFCKYGHCGTEIKKRKLVAFRRETPRRQLRIFGSRSSHPSHPERGYFDPNSVQFGAAELSFRSGGTSKRSSSSSKNYRWVDPFNRKGVLCQITLRCVEDNIPLRNISATSSYG</sequence>
<dbReference type="AlphaFoldDB" id="A0A8J6LD49"/>
<dbReference type="PANTHER" id="PTHR37984:SF15">
    <property type="entry name" value="INTEGRASE CATALYTIC DOMAIN-CONTAINING PROTEIN"/>
    <property type="match status" value="1"/>
</dbReference>
<reference evidence="2" key="1">
    <citation type="journal article" date="2020" name="J Insects Food Feed">
        <title>The yellow mealworm (Tenebrio molitor) genome: a resource for the emerging insects as food and feed industry.</title>
        <authorList>
            <person name="Eriksson T."/>
            <person name="Andere A."/>
            <person name="Kelstrup H."/>
            <person name="Emery V."/>
            <person name="Picard C."/>
        </authorList>
    </citation>
    <scope>NUCLEOTIDE SEQUENCE</scope>
    <source>
        <strain evidence="2">Stoneville</strain>
        <tissue evidence="2">Whole head</tissue>
    </source>
</reference>
<dbReference type="InterPro" id="IPR001584">
    <property type="entry name" value="Integrase_cat-core"/>
</dbReference>
<comment type="caution">
    <text evidence="2">The sequence shown here is derived from an EMBL/GenBank/DDBJ whole genome shotgun (WGS) entry which is preliminary data.</text>
</comment>
<feature type="domain" description="Integrase catalytic" evidence="1">
    <location>
        <begin position="1"/>
        <end position="165"/>
    </location>
</feature>
<dbReference type="PROSITE" id="PS50994">
    <property type="entry name" value="INTEGRASE"/>
    <property type="match status" value="1"/>
</dbReference>
<dbReference type="PANTHER" id="PTHR37984">
    <property type="entry name" value="PROTEIN CBG26694"/>
    <property type="match status" value="1"/>
</dbReference>
<dbReference type="Proteomes" id="UP000719412">
    <property type="component" value="Unassembled WGS sequence"/>
</dbReference>
<accession>A0A8J6LD49</accession>
<dbReference type="Pfam" id="PF00665">
    <property type="entry name" value="rve"/>
    <property type="match status" value="1"/>
</dbReference>
<gene>
    <name evidence="2" type="ORF">GEV33_004787</name>
</gene>
<evidence type="ECO:0000313" key="2">
    <source>
        <dbReference type="EMBL" id="KAH0818004.1"/>
    </source>
</evidence>
<dbReference type="InterPro" id="IPR050951">
    <property type="entry name" value="Retrovirus_Pol_polyprotein"/>
</dbReference>
<dbReference type="SUPFAM" id="SSF53098">
    <property type="entry name" value="Ribonuclease H-like"/>
    <property type="match status" value="1"/>
</dbReference>
<reference evidence="2" key="2">
    <citation type="submission" date="2021-08" db="EMBL/GenBank/DDBJ databases">
        <authorList>
            <person name="Eriksson T."/>
        </authorList>
    </citation>
    <scope>NUCLEOTIDE SEQUENCE</scope>
    <source>
        <strain evidence="2">Stoneville</strain>
        <tissue evidence="2">Whole head</tissue>
    </source>
</reference>
<evidence type="ECO:0000259" key="1">
    <source>
        <dbReference type="PROSITE" id="PS50994"/>
    </source>
</evidence>
<protein>
    <recommendedName>
        <fullName evidence="1">Integrase catalytic domain-containing protein</fullName>
    </recommendedName>
</protein>
<evidence type="ECO:0000313" key="3">
    <source>
        <dbReference type="Proteomes" id="UP000719412"/>
    </source>
</evidence>
<keyword evidence="3" id="KW-1185">Reference proteome</keyword>
<dbReference type="InterPro" id="IPR036397">
    <property type="entry name" value="RNaseH_sf"/>
</dbReference>
<name>A0A8J6LD49_TENMO</name>
<dbReference type="GO" id="GO:0003676">
    <property type="term" value="F:nucleic acid binding"/>
    <property type="evidence" value="ECO:0007669"/>
    <property type="project" value="InterPro"/>
</dbReference>
<dbReference type="GO" id="GO:0015074">
    <property type="term" value="P:DNA integration"/>
    <property type="evidence" value="ECO:0007669"/>
    <property type="project" value="InterPro"/>
</dbReference>
<dbReference type="EMBL" id="JABDTM020018456">
    <property type="protein sequence ID" value="KAH0818004.1"/>
    <property type="molecule type" value="Genomic_DNA"/>
</dbReference>
<dbReference type="InterPro" id="IPR012337">
    <property type="entry name" value="RNaseH-like_sf"/>
</dbReference>
<dbReference type="Gene3D" id="3.30.420.10">
    <property type="entry name" value="Ribonuclease H-like superfamily/Ribonuclease H"/>
    <property type="match status" value="1"/>
</dbReference>
<proteinExistence type="predicted"/>
<organism evidence="2 3">
    <name type="scientific">Tenebrio molitor</name>
    <name type="common">Yellow mealworm beetle</name>
    <dbReference type="NCBI Taxonomy" id="7067"/>
    <lineage>
        <taxon>Eukaryota</taxon>
        <taxon>Metazoa</taxon>
        <taxon>Ecdysozoa</taxon>
        <taxon>Arthropoda</taxon>
        <taxon>Hexapoda</taxon>
        <taxon>Insecta</taxon>
        <taxon>Pterygota</taxon>
        <taxon>Neoptera</taxon>
        <taxon>Endopterygota</taxon>
        <taxon>Coleoptera</taxon>
        <taxon>Polyphaga</taxon>
        <taxon>Cucujiformia</taxon>
        <taxon>Tenebrionidae</taxon>
        <taxon>Tenebrio</taxon>
    </lineage>
</organism>